<accession>A0ABP3SBV0</accession>
<dbReference type="RefSeq" id="WP_344608063.1">
    <property type="nucleotide sequence ID" value="NZ_BAAAHE010000044.1"/>
</dbReference>
<evidence type="ECO:0000259" key="1">
    <source>
        <dbReference type="Pfam" id="PF05076"/>
    </source>
</evidence>
<dbReference type="EMBL" id="BAAAHE010000044">
    <property type="protein sequence ID" value="GAA0632168.1"/>
    <property type="molecule type" value="Genomic_DNA"/>
</dbReference>
<reference evidence="3" key="1">
    <citation type="journal article" date="2019" name="Int. J. Syst. Evol. Microbiol.">
        <title>The Global Catalogue of Microorganisms (GCM) 10K type strain sequencing project: providing services to taxonomists for standard genome sequencing and annotation.</title>
        <authorList>
            <consortium name="The Broad Institute Genomics Platform"/>
            <consortium name="The Broad Institute Genome Sequencing Center for Infectious Disease"/>
            <person name="Wu L."/>
            <person name="Ma J."/>
        </authorList>
    </citation>
    <scope>NUCLEOTIDE SEQUENCE [LARGE SCALE GENOMIC DNA]</scope>
    <source>
        <strain evidence="3">JCM 10671</strain>
    </source>
</reference>
<evidence type="ECO:0000313" key="3">
    <source>
        <dbReference type="Proteomes" id="UP001500957"/>
    </source>
</evidence>
<organism evidence="2 3">
    <name type="scientific">Sporichthya brevicatena</name>
    <dbReference type="NCBI Taxonomy" id="171442"/>
    <lineage>
        <taxon>Bacteria</taxon>
        <taxon>Bacillati</taxon>
        <taxon>Actinomycetota</taxon>
        <taxon>Actinomycetes</taxon>
        <taxon>Sporichthyales</taxon>
        <taxon>Sporichthyaceae</taxon>
        <taxon>Sporichthya</taxon>
    </lineage>
</organism>
<evidence type="ECO:0000313" key="2">
    <source>
        <dbReference type="EMBL" id="GAA0632168.1"/>
    </source>
</evidence>
<dbReference type="Pfam" id="PF05076">
    <property type="entry name" value="SUFU"/>
    <property type="match status" value="1"/>
</dbReference>
<keyword evidence="3" id="KW-1185">Reference proteome</keyword>
<comment type="caution">
    <text evidence="2">The sequence shown here is derived from an EMBL/GenBank/DDBJ whole genome shotgun (WGS) entry which is preliminary data.</text>
</comment>
<feature type="domain" description="Suppressor of fused-like" evidence="1">
    <location>
        <begin position="40"/>
        <end position="189"/>
    </location>
</feature>
<dbReference type="InterPro" id="IPR020941">
    <property type="entry name" value="SUFU-like_domain"/>
</dbReference>
<dbReference type="Proteomes" id="UP001500957">
    <property type="component" value="Unassembled WGS sequence"/>
</dbReference>
<protein>
    <recommendedName>
        <fullName evidence="1">Suppressor of fused-like domain-containing protein</fullName>
    </recommendedName>
</protein>
<sequence>MKTPSELIGKHYTDYFGRGHSIFEMDPPAEATDRVPGLRMLEVTAGKRVDVVSYFTLGCWEAVQSLGIGCEFVLSAREPSEAHLKSLAAAAIAHCGTPDSRLDRGSVVQLDGPWLPGSECDRLLVTLPYPYGPELEYCRWKFRGQNCTARVLWLMPITAAEAAMVALDGVEALEARFEEVGVNFADPARSSAV</sequence>
<proteinExistence type="predicted"/>
<name>A0ABP3SBV0_9ACTN</name>
<gene>
    <name evidence="2" type="ORF">GCM10009547_39990</name>
</gene>